<keyword evidence="3" id="KW-1185">Reference proteome</keyword>
<organism evidence="2 3">
    <name type="scientific">Trifolium medium</name>
    <dbReference type="NCBI Taxonomy" id="97028"/>
    <lineage>
        <taxon>Eukaryota</taxon>
        <taxon>Viridiplantae</taxon>
        <taxon>Streptophyta</taxon>
        <taxon>Embryophyta</taxon>
        <taxon>Tracheophyta</taxon>
        <taxon>Spermatophyta</taxon>
        <taxon>Magnoliopsida</taxon>
        <taxon>eudicotyledons</taxon>
        <taxon>Gunneridae</taxon>
        <taxon>Pentapetalae</taxon>
        <taxon>rosids</taxon>
        <taxon>fabids</taxon>
        <taxon>Fabales</taxon>
        <taxon>Fabaceae</taxon>
        <taxon>Papilionoideae</taxon>
        <taxon>50 kb inversion clade</taxon>
        <taxon>NPAAA clade</taxon>
        <taxon>Hologalegina</taxon>
        <taxon>IRL clade</taxon>
        <taxon>Trifolieae</taxon>
        <taxon>Trifolium</taxon>
    </lineage>
</organism>
<dbReference type="EMBL" id="LXQA010001029">
    <property type="protein sequence ID" value="MCH80416.1"/>
    <property type="molecule type" value="Genomic_DNA"/>
</dbReference>
<dbReference type="AlphaFoldDB" id="A0A392LZI2"/>
<feature type="region of interest" description="Disordered" evidence="1">
    <location>
        <begin position="1"/>
        <end position="25"/>
    </location>
</feature>
<protein>
    <submittedName>
        <fullName evidence="2">Uncharacterized protein</fullName>
    </submittedName>
</protein>
<comment type="caution">
    <text evidence="2">The sequence shown here is derived from an EMBL/GenBank/DDBJ whole genome shotgun (WGS) entry which is preliminary data.</text>
</comment>
<gene>
    <name evidence="2" type="ORF">A2U01_0001184</name>
</gene>
<accession>A0A392LZI2</accession>
<evidence type="ECO:0000313" key="2">
    <source>
        <dbReference type="EMBL" id="MCH80416.1"/>
    </source>
</evidence>
<sequence>MQSRPLKPPDRNHRTAANPPPPPEPPDMSYHIAIVMLTVAKHNLLCRPHANSHFWGFNRHGSGFASYLFMVMGLVGVKISNYTLSVFCLPDIHFSNYQICHDVELVSTVACSHVKGSLQIPNESLDTKMKHQATQLCGKWQYNPIN</sequence>
<dbReference type="Proteomes" id="UP000265520">
    <property type="component" value="Unassembled WGS sequence"/>
</dbReference>
<reference evidence="2 3" key="1">
    <citation type="journal article" date="2018" name="Front. Plant Sci.">
        <title>Red Clover (Trifolium pratense) and Zigzag Clover (T. medium) - A Picture of Genomic Similarities and Differences.</title>
        <authorList>
            <person name="Dluhosova J."/>
            <person name="Istvanek J."/>
            <person name="Nedelnik J."/>
            <person name="Repkova J."/>
        </authorList>
    </citation>
    <scope>NUCLEOTIDE SEQUENCE [LARGE SCALE GENOMIC DNA]</scope>
    <source>
        <strain evidence="3">cv. 10/8</strain>
        <tissue evidence="2">Leaf</tissue>
    </source>
</reference>
<evidence type="ECO:0000256" key="1">
    <source>
        <dbReference type="SAM" id="MobiDB-lite"/>
    </source>
</evidence>
<name>A0A392LZI2_9FABA</name>
<proteinExistence type="predicted"/>
<evidence type="ECO:0000313" key="3">
    <source>
        <dbReference type="Proteomes" id="UP000265520"/>
    </source>
</evidence>